<accession>A0A517YRM8</accession>
<dbReference type="KEGG" id="pcor:KS4_09180"/>
<proteinExistence type="predicted"/>
<evidence type="ECO:0000313" key="1">
    <source>
        <dbReference type="EMBL" id="QDU32879.1"/>
    </source>
</evidence>
<organism evidence="1 2">
    <name type="scientific">Poriferisphaera corsica</name>
    <dbReference type="NCBI Taxonomy" id="2528020"/>
    <lineage>
        <taxon>Bacteria</taxon>
        <taxon>Pseudomonadati</taxon>
        <taxon>Planctomycetota</taxon>
        <taxon>Phycisphaerae</taxon>
        <taxon>Phycisphaerales</taxon>
        <taxon>Phycisphaeraceae</taxon>
        <taxon>Poriferisphaera</taxon>
    </lineage>
</organism>
<gene>
    <name evidence="1" type="ORF">KS4_09180</name>
</gene>
<protein>
    <submittedName>
        <fullName evidence="1">Uncharacterized protein</fullName>
    </submittedName>
</protein>
<keyword evidence="2" id="KW-1185">Reference proteome</keyword>
<dbReference type="EMBL" id="CP036425">
    <property type="protein sequence ID" value="QDU32879.1"/>
    <property type="molecule type" value="Genomic_DNA"/>
</dbReference>
<reference evidence="1 2" key="1">
    <citation type="submission" date="2019-02" db="EMBL/GenBank/DDBJ databases">
        <title>Deep-cultivation of Planctomycetes and their phenomic and genomic characterization uncovers novel biology.</title>
        <authorList>
            <person name="Wiegand S."/>
            <person name="Jogler M."/>
            <person name="Boedeker C."/>
            <person name="Pinto D."/>
            <person name="Vollmers J."/>
            <person name="Rivas-Marin E."/>
            <person name="Kohn T."/>
            <person name="Peeters S.H."/>
            <person name="Heuer A."/>
            <person name="Rast P."/>
            <person name="Oberbeckmann S."/>
            <person name="Bunk B."/>
            <person name="Jeske O."/>
            <person name="Meyerdierks A."/>
            <person name="Storesund J.E."/>
            <person name="Kallscheuer N."/>
            <person name="Luecker S."/>
            <person name="Lage O.M."/>
            <person name="Pohl T."/>
            <person name="Merkel B.J."/>
            <person name="Hornburger P."/>
            <person name="Mueller R.-W."/>
            <person name="Bruemmer F."/>
            <person name="Labrenz M."/>
            <person name="Spormann A.M."/>
            <person name="Op den Camp H."/>
            <person name="Overmann J."/>
            <person name="Amann R."/>
            <person name="Jetten M.S.M."/>
            <person name="Mascher T."/>
            <person name="Medema M.H."/>
            <person name="Devos D.P."/>
            <person name="Kaster A.-K."/>
            <person name="Ovreas L."/>
            <person name="Rohde M."/>
            <person name="Galperin M.Y."/>
            <person name="Jogler C."/>
        </authorList>
    </citation>
    <scope>NUCLEOTIDE SEQUENCE [LARGE SCALE GENOMIC DNA]</scope>
    <source>
        <strain evidence="1 2">KS4</strain>
    </source>
</reference>
<dbReference type="Proteomes" id="UP000317369">
    <property type="component" value="Chromosome"/>
</dbReference>
<evidence type="ECO:0000313" key="2">
    <source>
        <dbReference type="Proteomes" id="UP000317369"/>
    </source>
</evidence>
<dbReference type="AlphaFoldDB" id="A0A517YRM8"/>
<sequence>MLNVVEGVEVNGTVMEVGEAIEDIEGLVVVADVLSVEDHFPCSGEVILWCDL</sequence>
<name>A0A517YRM8_9BACT</name>